<dbReference type="HOGENOM" id="CLU_2295111_0_0_1"/>
<dbReference type="EMBL" id="GL764994">
    <property type="protein sequence ID" value="EFZ17017.1"/>
    <property type="molecule type" value="Genomic_DNA"/>
</dbReference>
<name>E9IQX9_SOLIN</name>
<dbReference type="AlphaFoldDB" id="E9IQX9"/>
<feature type="non-terminal residue" evidence="1">
    <location>
        <position position="101"/>
    </location>
</feature>
<sequence>MQENGNFYLANKLTKKRMLWFRNKMNSKSSATDLKQLSENSNANFIGCTATVKSLYLYGFKRPLNRNTMAKMYVREIHFVIQNVTKSFKNLVFLFPCNGEL</sequence>
<proteinExistence type="predicted"/>
<accession>E9IQX9</accession>
<gene>
    <name evidence="1" type="ORF">SINV_00180</name>
</gene>
<evidence type="ECO:0000313" key="1">
    <source>
        <dbReference type="EMBL" id="EFZ17017.1"/>
    </source>
</evidence>
<protein>
    <submittedName>
        <fullName evidence="1">Uncharacterized protein</fullName>
    </submittedName>
</protein>
<organism>
    <name type="scientific">Solenopsis invicta</name>
    <name type="common">Red imported fire ant</name>
    <name type="synonym">Solenopsis wagneri</name>
    <dbReference type="NCBI Taxonomy" id="13686"/>
    <lineage>
        <taxon>Eukaryota</taxon>
        <taxon>Metazoa</taxon>
        <taxon>Ecdysozoa</taxon>
        <taxon>Arthropoda</taxon>
        <taxon>Hexapoda</taxon>
        <taxon>Insecta</taxon>
        <taxon>Pterygota</taxon>
        <taxon>Neoptera</taxon>
        <taxon>Endopterygota</taxon>
        <taxon>Hymenoptera</taxon>
        <taxon>Apocrita</taxon>
        <taxon>Aculeata</taxon>
        <taxon>Formicoidea</taxon>
        <taxon>Formicidae</taxon>
        <taxon>Myrmicinae</taxon>
        <taxon>Solenopsis</taxon>
    </lineage>
</organism>
<reference evidence="1" key="1">
    <citation type="journal article" date="2011" name="Proc. Natl. Acad. Sci. U.S.A.">
        <title>The genome of the fire ant Solenopsis invicta.</title>
        <authorList>
            <person name="Wurm Y."/>
            <person name="Wang J."/>
            <person name="Riba-Grognuz O."/>
            <person name="Corona M."/>
            <person name="Nygaard S."/>
            <person name="Hunt B.G."/>
            <person name="Ingram K.K."/>
            <person name="Falquet L."/>
            <person name="Nipitwattanaphon M."/>
            <person name="Gotzek D."/>
            <person name="Dijkstra M.B."/>
            <person name="Oettler J."/>
            <person name="Comtesse F."/>
            <person name="Shih C.J."/>
            <person name="Wu W.J."/>
            <person name="Yang C.C."/>
            <person name="Thomas J."/>
            <person name="Beaudoing E."/>
            <person name="Pradervand S."/>
            <person name="Flegel V."/>
            <person name="Cook E.D."/>
            <person name="Fabbretti R."/>
            <person name="Stockinger H."/>
            <person name="Long L."/>
            <person name="Farmerie W.G."/>
            <person name="Oakey J."/>
            <person name="Boomsma J.J."/>
            <person name="Pamilo P."/>
            <person name="Yi S.V."/>
            <person name="Heinze J."/>
            <person name="Goodisman M.A."/>
            <person name="Farinelli L."/>
            <person name="Harshman K."/>
            <person name="Hulo N."/>
            <person name="Cerutti L."/>
            <person name="Xenarios I."/>
            <person name="Shoemaker D."/>
            <person name="Keller L."/>
        </authorList>
    </citation>
    <scope>NUCLEOTIDE SEQUENCE [LARGE SCALE GENOMIC DNA]</scope>
</reference>